<dbReference type="SUPFAM" id="SSF63825">
    <property type="entry name" value="YWTD domain"/>
    <property type="match status" value="1"/>
</dbReference>
<protein>
    <submittedName>
        <fullName evidence="3">Uncharacterized protein</fullName>
    </submittedName>
</protein>
<name>A0A7R9L5P5_9ACAR</name>
<keyword evidence="1" id="KW-0245">EGF-like domain</keyword>
<keyword evidence="4" id="KW-1185">Reference proteome</keyword>
<dbReference type="InterPro" id="IPR000033">
    <property type="entry name" value="LDLR_classB_rpt"/>
</dbReference>
<dbReference type="Gene3D" id="2.10.25.10">
    <property type="entry name" value="Laminin"/>
    <property type="match status" value="1"/>
</dbReference>
<dbReference type="Gene3D" id="2.120.10.30">
    <property type="entry name" value="TolB, C-terminal domain"/>
    <property type="match status" value="1"/>
</dbReference>
<dbReference type="Proteomes" id="UP000759131">
    <property type="component" value="Unassembled WGS sequence"/>
</dbReference>
<dbReference type="SMART" id="SM00135">
    <property type="entry name" value="LY"/>
    <property type="match status" value="3"/>
</dbReference>
<proteinExistence type="predicted"/>
<dbReference type="AlphaFoldDB" id="A0A7R9L5P5"/>
<keyword evidence="2" id="KW-0812">Transmembrane</keyword>
<dbReference type="EMBL" id="CAJPIZ010016700">
    <property type="protein sequence ID" value="CAG2115798.1"/>
    <property type="molecule type" value="Genomic_DNA"/>
</dbReference>
<dbReference type="PANTHER" id="PTHR46513:SF13">
    <property type="entry name" value="EGF-LIKE DOMAIN-CONTAINING PROTEIN"/>
    <property type="match status" value="1"/>
</dbReference>
<dbReference type="PANTHER" id="PTHR46513">
    <property type="entry name" value="VITELLOGENIN RECEPTOR-LIKE PROTEIN-RELATED-RELATED"/>
    <property type="match status" value="1"/>
</dbReference>
<keyword evidence="2" id="KW-1133">Transmembrane helix</keyword>
<keyword evidence="2" id="KW-0472">Membrane</keyword>
<dbReference type="SUPFAM" id="SSF49854">
    <property type="entry name" value="Spermadhesin, CUB domain"/>
    <property type="match status" value="1"/>
</dbReference>
<accession>A0A7R9L5P5</accession>
<evidence type="ECO:0000256" key="1">
    <source>
        <dbReference type="ARBA" id="ARBA00022536"/>
    </source>
</evidence>
<evidence type="ECO:0000313" key="4">
    <source>
        <dbReference type="Proteomes" id="UP000759131"/>
    </source>
</evidence>
<dbReference type="InterPro" id="IPR035914">
    <property type="entry name" value="Sperma_CUB_dom_sf"/>
</dbReference>
<gene>
    <name evidence="3" type="ORF">OSB1V03_LOCUS15759</name>
</gene>
<dbReference type="InterPro" id="IPR011042">
    <property type="entry name" value="6-blade_b-propeller_TolB-like"/>
</dbReference>
<sequence>MLLTRCGGQLNETETAVFSPNYPEAEYVHSYGGVIPVQRSYLATWSGQVGHLSPIHLLVPGNQVFVEFKSNKRNSDGGFRIEYKAKSMGLPPDAYISAPNIILNTNNTSHHHIYHSSALVYIIDIQTNIMIYFTPDLNQITVRKLANNVSGNRERRYRIPTGAQHHNMAVDWDHKLVYWIDTSDNTIKVLPYEHNPKSLVYTVGNLTDQGDDSRPISLVFNAVEGRLVWSNVGDRPAIMTANPDGSDRRVLYNSDDNRHPLERHLQYIMGHKSGRDGPIQASHLTIAYHERNYYFVDIADHSLYSLDFSRHRLELYIKSRAFFGQINSMQMVDEDLYLACQHMVYRLPELWERFTKAEVLAKVNHGDMPFIANSSDVYFEYKPLVIDRDRINGFMLAKRPPAVRNVWTNCRHNNCSHLCVASGGHTDYRCLCPIGTRLSSVNHRKCIPINSNISKVSNGMYGTRGHQTANTLLIAMIIISLILYIISYKISDLRNGVKVKRKNTFRKTRLRLILDNQMGGHVTGTGGNSTVDVADDDELL</sequence>
<dbReference type="EMBL" id="OC871275">
    <property type="protein sequence ID" value="CAD7635368.1"/>
    <property type="molecule type" value="Genomic_DNA"/>
</dbReference>
<organism evidence="3">
    <name type="scientific">Medioppia subpectinata</name>
    <dbReference type="NCBI Taxonomy" id="1979941"/>
    <lineage>
        <taxon>Eukaryota</taxon>
        <taxon>Metazoa</taxon>
        <taxon>Ecdysozoa</taxon>
        <taxon>Arthropoda</taxon>
        <taxon>Chelicerata</taxon>
        <taxon>Arachnida</taxon>
        <taxon>Acari</taxon>
        <taxon>Acariformes</taxon>
        <taxon>Sarcoptiformes</taxon>
        <taxon>Oribatida</taxon>
        <taxon>Brachypylina</taxon>
        <taxon>Oppioidea</taxon>
        <taxon>Oppiidae</taxon>
        <taxon>Medioppia</taxon>
    </lineage>
</organism>
<evidence type="ECO:0000313" key="3">
    <source>
        <dbReference type="EMBL" id="CAD7635368.1"/>
    </source>
</evidence>
<dbReference type="InterPro" id="IPR050778">
    <property type="entry name" value="Cueball_EGF_LRP_Nidogen"/>
</dbReference>
<evidence type="ECO:0000256" key="2">
    <source>
        <dbReference type="SAM" id="Phobius"/>
    </source>
</evidence>
<reference evidence="3" key="1">
    <citation type="submission" date="2020-11" db="EMBL/GenBank/DDBJ databases">
        <authorList>
            <person name="Tran Van P."/>
        </authorList>
    </citation>
    <scope>NUCLEOTIDE SEQUENCE</scope>
</reference>
<dbReference type="OrthoDB" id="382013at2759"/>
<feature type="transmembrane region" description="Helical" evidence="2">
    <location>
        <begin position="472"/>
        <end position="491"/>
    </location>
</feature>